<protein>
    <submittedName>
        <fullName evidence="7">JAB domain-containing protein</fullName>
    </submittedName>
</protein>
<evidence type="ECO:0000256" key="4">
    <source>
        <dbReference type="ARBA" id="ARBA00022833"/>
    </source>
</evidence>
<sequence>MVQQENTFKVAEVEVTYRPKFKALERPKITTSGQAYSLLLSRWSKGKIELLEEFKVVLLNRNNRVLGIADISQGGVSGTVVDPKIIFAISLKANASSIILCHNHPSGNIKPSDADIQLTRKMVEGGRLLDVTVWDHLIISNEGYYSLVDNGMI</sequence>
<organism evidence="7 8">
    <name type="scientific">Pedobacter albus</name>
    <dbReference type="NCBI Taxonomy" id="3113905"/>
    <lineage>
        <taxon>Bacteria</taxon>
        <taxon>Pseudomonadati</taxon>
        <taxon>Bacteroidota</taxon>
        <taxon>Sphingobacteriia</taxon>
        <taxon>Sphingobacteriales</taxon>
        <taxon>Sphingobacteriaceae</taxon>
        <taxon>Pedobacter</taxon>
    </lineage>
</organism>
<comment type="caution">
    <text evidence="7">The sequence shown here is derived from an EMBL/GenBank/DDBJ whole genome shotgun (WGS) entry which is preliminary data.</text>
</comment>
<dbReference type="CDD" id="cd08071">
    <property type="entry name" value="MPN_DUF2466"/>
    <property type="match status" value="1"/>
</dbReference>
<dbReference type="InterPro" id="IPR001405">
    <property type="entry name" value="UPF0758"/>
</dbReference>
<keyword evidence="5" id="KW-0482">Metalloprotease</keyword>
<dbReference type="PROSITE" id="PS01302">
    <property type="entry name" value="UPF0758"/>
    <property type="match status" value="1"/>
</dbReference>
<dbReference type="PANTHER" id="PTHR30471">
    <property type="entry name" value="DNA REPAIR PROTEIN RADC"/>
    <property type="match status" value="1"/>
</dbReference>
<evidence type="ECO:0000256" key="5">
    <source>
        <dbReference type="ARBA" id="ARBA00023049"/>
    </source>
</evidence>
<dbReference type="Gene3D" id="3.40.140.10">
    <property type="entry name" value="Cytidine Deaminase, domain 2"/>
    <property type="match status" value="1"/>
</dbReference>
<keyword evidence="4" id="KW-0862">Zinc</keyword>
<reference evidence="7 8" key="1">
    <citation type="submission" date="2024-01" db="EMBL/GenBank/DDBJ databases">
        <title>Pedobacter sp. nov., isolated from fresh soil.</title>
        <authorList>
            <person name="Le N.T.T."/>
        </authorList>
    </citation>
    <scope>NUCLEOTIDE SEQUENCE [LARGE SCALE GENOMIC DNA]</scope>
    <source>
        <strain evidence="7 8">KR3-3</strain>
    </source>
</reference>
<dbReference type="InterPro" id="IPR025657">
    <property type="entry name" value="RadC_JAB"/>
</dbReference>
<dbReference type="PROSITE" id="PS50249">
    <property type="entry name" value="MPN"/>
    <property type="match status" value="1"/>
</dbReference>
<evidence type="ECO:0000256" key="2">
    <source>
        <dbReference type="ARBA" id="ARBA00022723"/>
    </source>
</evidence>
<keyword evidence="3" id="KW-0378">Hydrolase</keyword>
<dbReference type="EMBL" id="JAZDQT010000001">
    <property type="protein sequence ID" value="MEE1945052.1"/>
    <property type="molecule type" value="Genomic_DNA"/>
</dbReference>
<name>A0ABU7I6R6_9SPHI</name>
<accession>A0ABU7I6R6</accession>
<keyword evidence="8" id="KW-1185">Reference proteome</keyword>
<keyword evidence="1" id="KW-0645">Protease</keyword>
<dbReference type="InterPro" id="IPR037518">
    <property type="entry name" value="MPN"/>
</dbReference>
<evidence type="ECO:0000256" key="1">
    <source>
        <dbReference type="ARBA" id="ARBA00022670"/>
    </source>
</evidence>
<evidence type="ECO:0000259" key="6">
    <source>
        <dbReference type="PROSITE" id="PS50249"/>
    </source>
</evidence>
<dbReference type="Proteomes" id="UP001336835">
    <property type="component" value="Unassembled WGS sequence"/>
</dbReference>
<dbReference type="Pfam" id="PF04002">
    <property type="entry name" value="RadC"/>
    <property type="match status" value="1"/>
</dbReference>
<dbReference type="PANTHER" id="PTHR30471:SF3">
    <property type="entry name" value="UPF0758 PROTEIN YEES-RELATED"/>
    <property type="match status" value="1"/>
</dbReference>
<keyword evidence="2" id="KW-0479">Metal-binding</keyword>
<evidence type="ECO:0000313" key="7">
    <source>
        <dbReference type="EMBL" id="MEE1945052.1"/>
    </source>
</evidence>
<dbReference type="InterPro" id="IPR020891">
    <property type="entry name" value="UPF0758_CS"/>
</dbReference>
<proteinExistence type="predicted"/>
<gene>
    <name evidence="7" type="ORF">VRU48_08035</name>
</gene>
<feature type="domain" description="MPN" evidence="6">
    <location>
        <begin position="28"/>
        <end position="153"/>
    </location>
</feature>
<evidence type="ECO:0000313" key="8">
    <source>
        <dbReference type="Proteomes" id="UP001336835"/>
    </source>
</evidence>
<dbReference type="RefSeq" id="WP_330107404.1">
    <property type="nucleotide sequence ID" value="NZ_JAZDQT010000001.1"/>
</dbReference>
<evidence type="ECO:0000256" key="3">
    <source>
        <dbReference type="ARBA" id="ARBA00022801"/>
    </source>
</evidence>